<feature type="signal peptide" evidence="1">
    <location>
        <begin position="1"/>
        <end position="25"/>
    </location>
</feature>
<evidence type="ECO:0000313" key="2">
    <source>
        <dbReference type="EMBL" id="STZ45600.1"/>
    </source>
</evidence>
<accession>A0A378SS59</accession>
<dbReference type="EMBL" id="UGQM01000001">
    <property type="protein sequence ID" value="STZ45600.1"/>
    <property type="molecule type" value="Genomic_DNA"/>
</dbReference>
<evidence type="ECO:0000313" key="3">
    <source>
        <dbReference type="Proteomes" id="UP000254291"/>
    </source>
</evidence>
<gene>
    <name evidence="2" type="ORF">NCTC10742_04859</name>
</gene>
<evidence type="ECO:0000256" key="1">
    <source>
        <dbReference type="SAM" id="SignalP"/>
    </source>
</evidence>
<proteinExistence type="predicted"/>
<dbReference type="AlphaFoldDB" id="A0A378SS59"/>
<feature type="chain" id="PRO_5017085816" evidence="1">
    <location>
        <begin position="26"/>
        <end position="222"/>
    </location>
</feature>
<reference evidence="2 3" key="1">
    <citation type="submission" date="2018-06" db="EMBL/GenBank/DDBJ databases">
        <authorList>
            <consortium name="Pathogen Informatics"/>
            <person name="Doyle S."/>
        </authorList>
    </citation>
    <scope>NUCLEOTIDE SEQUENCE [LARGE SCALE GENOMIC DNA]</scope>
    <source>
        <strain evidence="2 3">NCTC10742</strain>
    </source>
</reference>
<keyword evidence="1" id="KW-0732">Signal</keyword>
<protein>
    <submittedName>
        <fullName evidence="2">ATPase</fullName>
    </submittedName>
</protein>
<organism evidence="2 3">
    <name type="scientific">Mycolicibacterium gilvum</name>
    <dbReference type="NCBI Taxonomy" id="1804"/>
    <lineage>
        <taxon>Bacteria</taxon>
        <taxon>Bacillati</taxon>
        <taxon>Actinomycetota</taxon>
        <taxon>Actinomycetes</taxon>
        <taxon>Mycobacteriales</taxon>
        <taxon>Mycobacteriaceae</taxon>
        <taxon>Mycolicibacterium</taxon>
    </lineage>
</organism>
<name>A0A378SS59_9MYCO</name>
<dbReference type="Proteomes" id="UP000254291">
    <property type="component" value="Unassembled WGS sequence"/>
</dbReference>
<sequence length="222" mass="23517">MYVRSLFALAVAMWGLMASPGVSDAAPEICPPACDGIPGSAWIYPGAIPLAPVYRWPDLAGIAIATTAPRFAFESWCASPPRDGDPRDYAVAARAEIVNSPGQWSLQVQVVHWRGDTVTGGRDALETLEWARMALSACQLTAPTVSPSLTTSEAMQFAAVVSGAGRVMRTYLVVDPASSTLVEMTLWSATPPAVPWRGVPADAEVFDSMAVPLCTAYLGSCR</sequence>